<evidence type="ECO:0000259" key="3">
    <source>
        <dbReference type="Pfam" id="PF11622"/>
    </source>
</evidence>
<accession>A0AA41Y491</accession>
<dbReference type="EMBL" id="JAMPJT010000006">
    <property type="protein sequence ID" value="MCV9879106.1"/>
    <property type="molecule type" value="Genomic_DNA"/>
</dbReference>
<organism evidence="4 7">
    <name type="scientific">Brenneria izbisi</name>
    <dbReference type="NCBI Taxonomy" id="2939450"/>
    <lineage>
        <taxon>Bacteria</taxon>
        <taxon>Pseudomonadati</taxon>
        <taxon>Pseudomonadota</taxon>
        <taxon>Gammaproteobacteria</taxon>
        <taxon>Enterobacterales</taxon>
        <taxon>Pectobacteriaceae</taxon>
        <taxon>Brenneria</taxon>
    </lineage>
</organism>
<dbReference type="EMBL" id="JAMPJU010000007">
    <property type="protein sequence ID" value="MCV9882860.1"/>
    <property type="molecule type" value="Genomic_DNA"/>
</dbReference>
<dbReference type="Gene3D" id="2.60.40.1620">
    <property type="entry name" value="Lipoprotein YajI-like"/>
    <property type="match status" value="1"/>
</dbReference>
<dbReference type="Pfam" id="PF11622">
    <property type="entry name" value="DUF3251"/>
    <property type="match status" value="1"/>
</dbReference>
<dbReference type="InterPro" id="IPR021658">
    <property type="entry name" value="DUF3251"/>
</dbReference>
<feature type="signal peptide" evidence="2">
    <location>
        <begin position="1"/>
        <end position="20"/>
    </location>
</feature>
<feature type="domain" description="DUF3251" evidence="3">
    <location>
        <begin position="22"/>
        <end position="178"/>
    </location>
</feature>
<keyword evidence="6" id="KW-1185">Reference proteome</keyword>
<name>A0AA41Y491_9GAMM</name>
<keyword evidence="1" id="KW-0175">Coiled coil</keyword>
<sequence length="191" mass="20835">MRTRTRYRMLAILPALFTLAGCTQQRQAPALQTQLSQLNQQLQTLTDQAIALEQQNSLNIQSTSGVYLFPAAQSHAILQSSIGKLNISLSHVEPEANGTRALLHIRTSDAIGLPAFSAQLDWGQIDPVSGKPLIRDIQTQSFIVTPTLLPKPEAVVELRLSGLSPEQLGFIRLHRLEEVPPPPPVAAIEAP</sequence>
<dbReference type="RefSeq" id="WP_264090538.1">
    <property type="nucleotide sequence ID" value="NZ_JAMPJT010000006.1"/>
</dbReference>
<evidence type="ECO:0000313" key="7">
    <source>
        <dbReference type="Proteomes" id="UP001165569"/>
    </source>
</evidence>
<evidence type="ECO:0000313" key="5">
    <source>
        <dbReference type="EMBL" id="MCV9882860.1"/>
    </source>
</evidence>
<evidence type="ECO:0000313" key="4">
    <source>
        <dbReference type="EMBL" id="MCV9879106.1"/>
    </source>
</evidence>
<reference evidence="4" key="1">
    <citation type="submission" date="2022-04" db="EMBL/GenBank/DDBJ databases">
        <title>Brenneria sp. isolated from walnut trees in Serbia.</title>
        <authorList>
            <person name="Gasic K."/>
            <person name="Zlatkovic N."/>
            <person name="Kuzmanovic N."/>
        </authorList>
    </citation>
    <scope>NUCLEOTIDE SEQUENCE</scope>
    <source>
        <strain evidence="5">KBI 423</strain>
        <strain evidence="4">KBI 447</strain>
    </source>
</reference>
<evidence type="ECO:0000256" key="1">
    <source>
        <dbReference type="SAM" id="Coils"/>
    </source>
</evidence>
<dbReference type="Proteomes" id="UP001165568">
    <property type="component" value="Unassembled WGS sequence"/>
</dbReference>
<dbReference type="Proteomes" id="UP001165569">
    <property type="component" value="Unassembled WGS sequence"/>
</dbReference>
<proteinExistence type="predicted"/>
<feature type="chain" id="PRO_5041233325" evidence="2">
    <location>
        <begin position="21"/>
        <end position="191"/>
    </location>
</feature>
<dbReference type="PROSITE" id="PS51257">
    <property type="entry name" value="PROKAR_LIPOPROTEIN"/>
    <property type="match status" value="1"/>
</dbReference>
<dbReference type="NCBIfam" id="NF008575">
    <property type="entry name" value="PRK11530.1"/>
    <property type="match status" value="1"/>
</dbReference>
<keyword evidence="2" id="KW-0732">Signal</keyword>
<comment type="caution">
    <text evidence="4">The sequence shown here is derived from an EMBL/GenBank/DDBJ whole genome shotgun (WGS) entry which is preliminary data.</text>
</comment>
<evidence type="ECO:0000313" key="6">
    <source>
        <dbReference type="Proteomes" id="UP001165568"/>
    </source>
</evidence>
<feature type="coiled-coil region" evidence="1">
    <location>
        <begin position="28"/>
        <end position="55"/>
    </location>
</feature>
<gene>
    <name evidence="4" type="ORF">NC803_09605</name>
    <name evidence="5" type="ORF">NC856_11330</name>
</gene>
<evidence type="ECO:0000256" key="2">
    <source>
        <dbReference type="SAM" id="SignalP"/>
    </source>
</evidence>
<dbReference type="AlphaFoldDB" id="A0AA41Y491"/>
<dbReference type="InterPro" id="IPR037125">
    <property type="entry name" value="YajI-like_sf"/>
</dbReference>
<protein>
    <submittedName>
        <fullName evidence="4">DUF3251 domain-containing protein</fullName>
    </submittedName>
</protein>